<evidence type="ECO:0000256" key="1">
    <source>
        <dbReference type="SAM" id="MobiDB-lite"/>
    </source>
</evidence>
<sequence>MTSVSFLPLFLQIIHQRKLGSEEIVEIRYRDLFEDEIEFPNSFSQLPSFAERNFPRDLAATECHPSPVTAAISFTECPARGQVRVSGKIPGRDADDILRISGAHDDSDSSNSSLA</sequence>
<comment type="caution">
    <text evidence="2">The sequence shown here is derived from an EMBL/GenBank/DDBJ whole genome shotgun (WGS) entry which is preliminary data.</text>
</comment>
<gene>
    <name evidence="2" type="ORF">CEXT_204851</name>
</gene>
<name>A0AAV4VMC1_CAEEX</name>
<dbReference type="Proteomes" id="UP001054945">
    <property type="component" value="Unassembled WGS sequence"/>
</dbReference>
<protein>
    <submittedName>
        <fullName evidence="2">Uncharacterized protein</fullName>
    </submittedName>
</protein>
<proteinExistence type="predicted"/>
<dbReference type="EMBL" id="BPLR01014698">
    <property type="protein sequence ID" value="GIY70638.1"/>
    <property type="molecule type" value="Genomic_DNA"/>
</dbReference>
<dbReference type="AlphaFoldDB" id="A0AAV4VMC1"/>
<organism evidence="2 3">
    <name type="scientific">Caerostris extrusa</name>
    <name type="common">Bark spider</name>
    <name type="synonym">Caerostris bankana</name>
    <dbReference type="NCBI Taxonomy" id="172846"/>
    <lineage>
        <taxon>Eukaryota</taxon>
        <taxon>Metazoa</taxon>
        <taxon>Ecdysozoa</taxon>
        <taxon>Arthropoda</taxon>
        <taxon>Chelicerata</taxon>
        <taxon>Arachnida</taxon>
        <taxon>Araneae</taxon>
        <taxon>Araneomorphae</taxon>
        <taxon>Entelegynae</taxon>
        <taxon>Araneoidea</taxon>
        <taxon>Araneidae</taxon>
        <taxon>Caerostris</taxon>
    </lineage>
</organism>
<feature type="compositionally biased region" description="Basic and acidic residues" evidence="1">
    <location>
        <begin position="90"/>
        <end position="107"/>
    </location>
</feature>
<evidence type="ECO:0000313" key="3">
    <source>
        <dbReference type="Proteomes" id="UP001054945"/>
    </source>
</evidence>
<reference evidence="2 3" key="1">
    <citation type="submission" date="2021-06" db="EMBL/GenBank/DDBJ databases">
        <title>Caerostris extrusa draft genome.</title>
        <authorList>
            <person name="Kono N."/>
            <person name="Arakawa K."/>
        </authorList>
    </citation>
    <scope>NUCLEOTIDE SEQUENCE [LARGE SCALE GENOMIC DNA]</scope>
</reference>
<evidence type="ECO:0000313" key="2">
    <source>
        <dbReference type="EMBL" id="GIY70638.1"/>
    </source>
</evidence>
<feature type="region of interest" description="Disordered" evidence="1">
    <location>
        <begin position="85"/>
        <end position="115"/>
    </location>
</feature>
<accession>A0AAV4VMC1</accession>
<keyword evidence="3" id="KW-1185">Reference proteome</keyword>